<keyword evidence="8 14" id="KW-0658">Purine biosynthesis</keyword>
<dbReference type="GO" id="GO:0006189">
    <property type="term" value="P:'de novo' IMP biosynthetic process"/>
    <property type="evidence" value="ECO:0007669"/>
    <property type="project" value="UniProtKB-UniRule"/>
</dbReference>
<evidence type="ECO:0000256" key="1">
    <source>
        <dbReference type="ARBA" id="ARBA00001936"/>
    </source>
</evidence>
<dbReference type="SMART" id="SM01209">
    <property type="entry name" value="GARS_A"/>
    <property type="match status" value="1"/>
</dbReference>
<dbReference type="UniPathway" id="UPA00074">
    <property type="reaction ID" value="UER00125"/>
</dbReference>
<dbReference type="Gene3D" id="3.40.50.20">
    <property type="match status" value="1"/>
</dbReference>
<evidence type="ECO:0000256" key="10">
    <source>
        <dbReference type="ARBA" id="ARBA00023211"/>
    </source>
</evidence>
<dbReference type="SUPFAM" id="SSF51246">
    <property type="entry name" value="Rudiment single hybrid motif"/>
    <property type="match status" value="1"/>
</dbReference>
<dbReference type="Gene3D" id="3.30.470.20">
    <property type="entry name" value="ATP-grasp fold, B domain"/>
    <property type="match status" value="1"/>
</dbReference>
<feature type="domain" description="ATP-grasp" evidence="16">
    <location>
        <begin position="107"/>
        <end position="309"/>
    </location>
</feature>
<dbReference type="InterPro" id="IPR000115">
    <property type="entry name" value="PRibGlycinamide_synth"/>
</dbReference>
<dbReference type="GO" id="GO:0009113">
    <property type="term" value="P:purine nucleobase biosynthetic process"/>
    <property type="evidence" value="ECO:0007669"/>
    <property type="project" value="InterPro"/>
</dbReference>
<dbReference type="STRING" id="765420.OSCT_2542"/>
<comment type="cofactor">
    <cofactor evidence="2">
        <name>Mg(2+)</name>
        <dbReference type="ChEBI" id="CHEBI:18420"/>
    </cofactor>
</comment>
<evidence type="ECO:0000259" key="16">
    <source>
        <dbReference type="PROSITE" id="PS50975"/>
    </source>
</evidence>
<dbReference type="InterPro" id="IPR011761">
    <property type="entry name" value="ATP-grasp"/>
</dbReference>
<dbReference type="InterPro" id="IPR020562">
    <property type="entry name" value="PRibGlycinamide_synth_N"/>
</dbReference>
<comment type="cofactor">
    <cofactor evidence="1">
        <name>Mn(2+)</name>
        <dbReference type="ChEBI" id="CHEBI:29035"/>
    </cofactor>
</comment>
<keyword evidence="6" id="KW-0479">Metal-binding</keyword>
<dbReference type="PANTHER" id="PTHR43472">
    <property type="entry name" value="PHOSPHORIBOSYLAMINE--GLYCINE LIGASE"/>
    <property type="match status" value="1"/>
</dbReference>
<dbReference type="SUPFAM" id="SSF56059">
    <property type="entry name" value="Glutathione synthetase ATP-binding domain-like"/>
    <property type="match status" value="1"/>
</dbReference>
<dbReference type="Pfam" id="PF02844">
    <property type="entry name" value="GARS_N"/>
    <property type="match status" value="1"/>
</dbReference>
<dbReference type="EC" id="6.3.4.13" evidence="4 14"/>
<comment type="caution">
    <text evidence="17">The sequence shown here is derived from an EMBL/GenBank/DDBJ whole genome shotgun (WGS) entry which is preliminary data.</text>
</comment>
<dbReference type="Proteomes" id="UP000054010">
    <property type="component" value="Unassembled WGS sequence"/>
</dbReference>
<dbReference type="eggNOG" id="COG0151">
    <property type="taxonomic scope" value="Bacteria"/>
</dbReference>
<dbReference type="EMBL" id="ADVR01000112">
    <property type="protein sequence ID" value="EFO79416.1"/>
    <property type="molecule type" value="Genomic_DNA"/>
</dbReference>
<evidence type="ECO:0000256" key="2">
    <source>
        <dbReference type="ARBA" id="ARBA00001946"/>
    </source>
</evidence>
<dbReference type="GO" id="GO:0004637">
    <property type="term" value="F:phosphoribosylamine-glycine ligase activity"/>
    <property type="evidence" value="ECO:0007669"/>
    <property type="project" value="UniProtKB-UniRule"/>
</dbReference>
<dbReference type="PROSITE" id="PS50975">
    <property type="entry name" value="ATP_GRASP"/>
    <property type="match status" value="1"/>
</dbReference>
<keyword evidence="9 15" id="KW-0067">ATP-binding</keyword>
<sequence length="415" mass="43799">MNVLLIGSGGREHALAWKIAQSPQLGKLLCVPGNTGTARHGHNVPFPLHDFDALIDVAQREKIDLVVVGPENPLSEGIADRFNAAGIPVFGPTAAAARIESSKAFAKEIMAEAGVPTAATHVFTTPSAAAEFVRTSGSAWVVKVDGLAQGKGVVVPDTVEETLAAIEQLNHDLPEQALLLEERLIGREVSVLALCDGSRLMVLPPARDHKRVGDGDVGPNTGGMGVIAPVDDVSSGQLEMIIQTCLQPTINTLAARGTPFRGVLYAGLMLTETGPRVLEYNARFGDPETQALLPLIEGDLLEALYGCATGNLQVEKLRRRKGYAVCVVLCAAGYPERPRKGDVIRGVEAVDDDKVIIFHAGTALGPNGLCTAGGRVLGVTGLGSTLRQARERAYECAAGIRFDGKHYRSDIGKEG</sequence>
<dbReference type="InterPro" id="IPR037123">
    <property type="entry name" value="PRibGlycinamide_synth_C_sf"/>
</dbReference>
<evidence type="ECO:0000256" key="14">
    <source>
        <dbReference type="HAMAP-Rule" id="MF_00138"/>
    </source>
</evidence>
<dbReference type="InterPro" id="IPR013815">
    <property type="entry name" value="ATP_grasp_subdomain_1"/>
</dbReference>
<keyword evidence="18" id="KW-1185">Reference proteome</keyword>
<accession>E1IGU1</accession>
<name>E1IGU1_9CHLR</name>
<dbReference type="InterPro" id="IPR020559">
    <property type="entry name" value="PRibGlycinamide_synth_CS"/>
</dbReference>
<dbReference type="GO" id="GO:0046872">
    <property type="term" value="F:metal ion binding"/>
    <property type="evidence" value="ECO:0007669"/>
    <property type="project" value="UniProtKB-KW"/>
</dbReference>
<dbReference type="SUPFAM" id="SSF52440">
    <property type="entry name" value="PreATP-grasp domain"/>
    <property type="match status" value="1"/>
</dbReference>
<dbReference type="Pfam" id="PF01071">
    <property type="entry name" value="GARS_A"/>
    <property type="match status" value="1"/>
</dbReference>
<reference evidence="17 18" key="1">
    <citation type="journal article" date="2011" name="J. Bacteriol.">
        <title>Draft genome sequence of the anoxygenic filamentous phototrophic bacterium Oscillochloris trichoides subsp. DG-6.</title>
        <authorList>
            <person name="Kuznetsov B.B."/>
            <person name="Ivanovsky R.N."/>
            <person name="Keppen O.I."/>
            <person name="Sukhacheva M.V."/>
            <person name="Bumazhkin B.K."/>
            <person name="Patutina E.O."/>
            <person name="Beletsky A.V."/>
            <person name="Mardanov A.V."/>
            <person name="Baslerov R.V."/>
            <person name="Panteleeva A.N."/>
            <person name="Kolganova T.V."/>
            <person name="Ravin N.V."/>
            <person name="Skryabin K.G."/>
        </authorList>
    </citation>
    <scope>NUCLEOTIDE SEQUENCE [LARGE SCALE GENOMIC DNA]</scope>
    <source>
        <strain evidence="17 18">DG-6</strain>
    </source>
</reference>
<dbReference type="HAMAP" id="MF_00138">
    <property type="entry name" value="GARS"/>
    <property type="match status" value="1"/>
</dbReference>
<evidence type="ECO:0000313" key="17">
    <source>
        <dbReference type="EMBL" id="EFO79416.1"/>
    </source>
</evidence>
<evidence type="ECO:0000256" key="15">
    <source>
        <dbReference type="PROSITE-ProRule" id="PRU00409"/>
    </source>
</evidence>
<gene>
    <name evidence="14" type="primary">purD</name>
    <name evidence="17" type="ORF">OSCT_2542</name>
</gene>
<evidence type="ECO:0000256" key="5">
    <source>
        <dbReference type="ARBA" id="ARBA00022598"/>
    </source>
</evidence>
<comment type="similarity">
    <text evidence="11 14">Belongs to the GARS family.</text>
</comment>
<proteinExistence type="inferred from homology"/>
<evidence type="ECO:0000313" key="18">
    <source>
        <dbReference type="Proteomes" id="UP000054010"/>
    </source>
</evidence>
<protein>
    <recommendedName>
        <fullName evidence="4 14">Phosphoribosylamine--glycine ligase</fullName>
        <ecNumber evidence="4 14">6.3.4.13</ecNumber>
    </recommendedName>
    <alternativeName>
        <fullName evidence="14">GARS</fullName>
    </alternativeName>
    <alternativeName>
        <fullName evidence="12 14">Glycinamide ribonucleotide synthetase</fullName>
    </alternativeName>
    <alternativeName>
        <fullName evidence="13 14">Phosphoribosylglycinamide synthetase</fullName>
    </alternativeName>
</protein>
<comment type="catalytic activity">
    <reaction evidence="14">
        <text>5-phospho-beta-D-ribosylamine + glycine + ATP = N(1)-(5-phospho-beta-D-ribosyl)glycinamide + ADP + phosphate + H(+)</text>
        <dbReference type="Rhea" id="RHEA:17453"/>
        <dbReference type="ChEBI" id="CHEBI:15378"/>
        <dbReference type="ChEBI" id="CHEBI:30616"/>
        <dbReference type="ChEBI" id="CHEBI:43474"/>
        <dbReference type="ChEBI" id="CHEBI:57305"/>
        <dbReference type="ChEBI" id="CHEBI:58681"/>
        <dbReference type="ChEBI" id="CHEBI:143788"/>
        <dbReference type="ChEBI" id="CHEBI:456216"/>
        <dbReference type="EC" id="6.3.4.13"/>
    </reaction>
</comment>
<evidence type="ECO:0000256" key="12">
    <source>
        <dbReference type="ARBA" id="ARBA00042242"/>
    </source>
</evidence>
<organism evidence="17 18">
    <name type="scientific">Oscillochloris trichoides DG-6</name>
    <dbReference type="NCBI Taxonomy" id="765420"/>
    <lineage>
        <taxon>Bacteria</taxon>
        <taxon>Bacillati</taxon>
        <taxon>Chloroflexota</taxon>
        <taxon>Chloroflexia</taxon>
        <taxon>Chloroflexales</taxon>
        <taxon>Chloroflexineae</taxon>
        <taxon>Oscillochloridaceae</taxon>
        <taxon>Oscillochloris</taxon>
    </lineage>
</organism>
<dbReference type="PROSITE" id="PS00184">
    <property type="entry name" value="GARS"/>
    <property type="match status" value="1"/>
</dbReference>
<evidence type="ECO:0000256" key="8">
    <source>
        <dbReference type="ARBA" id="ARBA00022755"/>
    </source>
</evidence>
<dbReference type="SMART" id="SM01210">
    <property type="entry name" value="GARS_C"/>
    <property type="match status" value="1"/>
</dbReference>
<dbReference type="OrthoDB" id="9807240at2"/>
<dbReference type="Gene3D" id="3.30.1490.20">
    <property type="entry name" value="ATP-grasp fold, A domain"/>
    <property type="match status" value="1"/>
</dbReference>
<dbReference type="Pfam" id="PF02843">
    <property type="entry name" value="GARS_C"/>
    <property type="match status" value="1"/>
</dbReference>
<evidence type="ECO:0000256" key="7">
    <source>
        <dbReference type="ARBA" id="ARBA00022741"/>
    </source>
</evidence>
<evidence type="ECO:0000256" key="9">
    <source>
        <dbReference type="ARBA" id="ARBA00022840"/>
    </source>
</evidence>
<dbReference type="FunFam" id="3.40.50.20:FF:000006">
    <property type="entry name" value="Phosphoribosylamine--glycine ligase, chloroplastic"/>
    <property type="match status" value="1"/>
</dbReference>
<evidence type="ECO:0000256" key="11">
    <source>
        <dbReference type="ARBA" id="ARBA00038345"/>
    </source>
</evidence>
<dbReference type="PANTHER" id="PTHR43472:SF1">
    <property type="entry name" value="PHOSPHORIBOSYLAMINE--GLYCINE LIGASE, CHLOROPLASTIC"/>
    <property type="match status" value="1"/>
</dbReference>
<evidence type="ECO:0000256" key="4">
    <source>
        <dbReference type="ARBA" id="ARBA00013255"/>
    </source>
</evidence>
<evidence type="ECO:0000256" key="13">
    <source>
        <dbReference type="ARBA" id="ARBA00042864"/>
    </source>
</evidence>
<evidence type="ECO:0000256" key="6">
    <source>
        <dbReference type="ARBA" id="ARBA00022723"/>
    </source>
</evidence>
<dbReference type="InterPro" id="IPR011054">
    <property type="entry name" value="Rudment_hybrid_motif"/>
</dbReference>
<comment type="pathway">
    <text evidence="3 14">Purine metabolism; IMP biosynthesis via de novo pathway; N(1)-(5-phospho-D-ribosyl)glycinamide from 5-phospho-alpha-D-ribose 1-diphosphate: step 2/2.</text>
</comment>
<dbReference type="InterPro" id="IPR020560">
    <property type="entry name" value="PRibGlycinamide_synth_C-dom"/>
</dbReference>
<keyword evidence="7 15" id="KW-0547">Nucleotide-binding</keyword>
<dbReference type="HOGENOM" id="CLU_027420_3_1_0"/>
<dbReference type="Gene3D" id="3.90.600.10">
    <property type="entry name" value="Phosphoribosylglycinamide synthetase, C-terminal domain"/>
    <property type="match status" value="1"/>
</dbReference>
<keyword evidence="10" id="KW-0464">Manganese</keyword>
<keyword evidence="5 14" id="KW-0436">Ligase</keyword>
<dbReference type="InterPro" id="IPR020561">
    <property type="entry name" value="PRibGlycinamid_synth_ATP-grasp"/>
</dbReference>
<evidence type="ECO:0000256" key="3">
    <source>
        <dbReference type="ARBA" id="ARBA00005174"/>
    </source>
</evidence>
<dbReference type="InterPro" id="IPR016185">
    <property type="entry name" value="PreATP-grasp_dom_sf"/>
</dbReference>
<dbReference type="AlphaFoldDB" id="E1IGU1"/>
<dbReference type="NCBIfam" id="TIGR00877">
    <property type="entry name" value="purD"/>
    <property type="match status" value="1"/>
</dbReference>
<dbReference type="GO" id="GO:0005524">
    <property type="term" value="F:ATP binding"/>
    <property type="evidence" value="ECO:0007669"/>
    <property type="project" value="UniProtKB-UniRule"/>
</dbReference>